<dbReference type="RefSeq" id="XP_006825158.1">
    <property type="nucleotide sequence ID" value="XM_006825095.1"/>
</dbReference>
<keyword evidence="1" id="KW-0472">Membrane</keyword>
<keyword evidence="2" id="KW-1185">Reference proteome</keyword>
<keyword evidence="1" id="KW-1133">Transmembrane helix</keyword>
<dbReference type="Gene3D" id="1.20.1250.20">
    <property type="entry name" value="MFS general substrate transporter like domains"/>
    <property type="match status" value="1"/>
</dbReference>
<proteinExistence type="predicted"/>
<feature type="transmembrane region" description="Helical" evidence="1">
    <location>
        <begin position="104"/>
        <end position="126"/>
    </location>
</feature>
<dbReference type="InterPro" id="IPR036259">
    <property type="entry name" value="MFS_trans_sf"/>
</dbReference>
<sequence length="550" mass="60349">MPASTQQNVSSALRLPPIDPPDGGYGWVIVLASFLLFTLLAGDFFHLVCSWIGSLFFGVGIISNAISLALSNKFGHRPVVITGGVLSACGLVLSAFTTTIHQLYFTYGVFTSLAFWLLPVPSLALVGKYFKKRLSMAVGLALAGTGAGQFLFSLVIQILLDTYGWRGTMIVLGGLSLNICVAGALFRPLEGYQTKVTLEDRGYKEINRPRVRINSSDSHSRKNIAARYAVIQEVSEESDADSVDGIVFTTKGCSSDSVPHNLNVEHEISYRDVELDEHTKTKKSCCCRCKFLWNKFGAIFRSMYDVTLFKSPVFLLVMLTVFGYSSSQYAIIAHVYQCYPDLEVMHMQCHQQVKRGRDFGIPSLKSSSLPAMMGLTQCFGRIFWGVGGALLKVKPYILYGAGMGIGGLAAIVSVYIRNYEGQLAFVLIFGLCMACYIPMLPVVLHYFLGADKLDHSLSMTMQMQGLAAMLGSPFAGWMRDIQGDYDGAFYSVGSLLIVSSILAFITPYVNKHLVSEQKKSTVAVITVEEERTRTLSMSESLATLDHLTAM</sequence>
<protein>
    <submittedName>
        <fullName evidence="3">Monocarboxylate transporter 12-B-like</fullName>
    </submittedName>
</protein>
<organism evidence="2 3">
    <name type="scientific">Saccoglossus kowalevskii</name>
    <name type="common">Acorn worm</name>
    <dbReference type="NCBI Taxonomy" id="10224"/>
    <lineage>
        <taxon>Eukaryota</taxon>
        <taxon>Metazoa</taxon>
        <taxon>Hemichordata</taxon>
        <taxon>Enteropneusta</taxon>
        <taxon>Harrimaniidae</taxon>
        <taxon>Saccoglossus</taxon>
    </lineage>
</organism>
<feature type="transmembrane region" description="Helical" evidence="1">
    <location>
        <begin position="78"/>
        <end position="98"/>
    </location>
</feature>
<reference evidence="3" key="1">
    <citation type="submission" date="2025-08" db="UniProtKB">
        <authorList>
            <consortium name="RefSeq"/>
        </authorList>
    </citation>
    <scope>IDENTIFICATION</scope>
    <source>
        <tissue evidence="3">Testes</tissue>
    </source>
</reference>
<dbReference type="PANTHER" id="PTHR11360:SF284">
    <property type="entry name" value="EG:103B4.3 PROTEIN-RELATED"/>
    <property type="match status" value="1"/>
</dbReference>
<dbReference type="SUPFAM" id="SSF103473">
    <property type="entry name" value="MFS general substrate transporter"/>
    <property type="match status" value="1"/>
</dbReference>
<feature type="transmembrane region" description="Helical" evidence="1">
    <location>
        <begin position="51"/>
        <end position="71"/>
    </location>
</feature>
<dbReference type="InterPro" id="IPR011701">
    <property type="entry name" value="MFS"/>
</dbReference>
<gene>
    <name evidence="3" type="primary">LOC102806474</name>
</gene>
<feature type="transmembrane region" description="Helical" evidence="1">
    <location>
        <begin position="313"/>
        <end position="336"/>
    </location>
</feature>
<name>A0ABM0MYR7_SACKO</name>
<dbReference type="PANTHER" id="PTHR11360">
    <property type="entry name" value="MONOCARBOXYLATE TRANSPORTER"/>
    <property type="match status" value="1"/>
</dbReference>
<evidence type="ECO:0000313" key="2">
    <source>
        <dbReference type="Proteomes" id="UP000694865"/>
    </source>
</evidence>
<feature type="transmembrane region" description="Helical" evidence="1">
    <location>
        <begin position="138"/>
        <end position="159"/>
    </location>
</feature>
<dbReference type="GeneID" id="102806474"/>
<feature type="transmembrane region" description="Helical" evidence="1">
    <location>
        <begin position="488"/>
        <end position="509"/>
    </location>
</feature>
<feature type="transmembrane region" description="Helical" evidence="1">
    <location>
        <begin position="165"/>
        <end position="186"/>
    </location>
</feature>
<dbReference type="InterPro" id="IPR050327">
    <property type="entry name" value="Proton-linked_MCT"/>
</dbReference>
<dbReference type="Proteomes" id="UP000694865">
    <property type="component" value="Unplaced"/>
</dbReference>
<evidence type="ECO:0000313" key="3">
    <source>
        <dbReference type="RefSeq" id="XP_006825158.1"/>
    </source>
</evidence>
<feature type="transmembrane region" description="Helical" evidence="1">
    <location>
        <begin position="423"/>
        <end position="448"/>
    </location>
</feature>
<feature type="transmembrane region" description="Helical" evidence="1">
    <location>
        <begin position="24"/>
        <end position="45"/>
    </location>
</feature>
<dbReference type="Pfam" id="PF07690">
    <property type="entry name" value="MFS_1"/>
    <property type="match status" value="2"/>
</dbReference>
<evidence type="ECO:0000256" key="1">
    <source>
        <dbReference type="SAM" id="Phobius"/>
    </source>
</evidence>
<accession>A0ABM0MYR7</accession>
<feature type="transmembrane region" description="Helical" evidence="1">
    <location>
        <begin position="396"/>
        <end position="416"/>
    </location>
</feature>
<keyword evidence="1" id="KW-0812">Transmembrane</keyword>